<sequence length="207" mass="23271">MNFLSLIAIGSLSVLSVSALAAGDQKINCKTTSSQTPYYYGWASCFASGKLLQEYVSRSSTQWYTIEETEFDGIDWTTYRCSTTLTQQGYDTHTRESCEYTPKAQITSHLVESHYDRRTDTTYYEAGVIVADFTYSDRDGQVQKVEKWVNGVSTTRGHVDITSRSTVKLRVTDNDGHVTETSMTLSPPMIEQCRRGGMLILCGDDFH</sequence>
<proteinExistence type="predicted"/>
<evidence type="ECO:0000256" key="1">
    <source>
        <dbReference type="SAM" id="SignalP"/>
    </source>
</evidence>
<evidence type="ECO:0000313" key="2">
    <source>
        <dbReference type="EMBL" id="KJZ05254.1"/>
    </source>
</evidence>
<keyword evidence="1" id="KW-0732">Signal</keyword>
<dbReference type="PATRIC" id="fig|43658.5.peg.4870"/>
<dbReference type="AlphaFoldDB" id="A0A0F4QD90"/>
<feature type="chain" id="PRO_5002475557" evidence="1">
    <location>
        <begin position="22"/>
        <end position="207"/>
    </location>
</feature>
<protein>
    <submittedName>
        <fullName evidence="2">Uncharacterized protein</fullName>
    </submittedName>
</protein>
<keyword evidence="3" id="KW-1185">Reference proteome</keyword>
<reference evidence="2 3" key="1">
    <citation type="journal article" date="2015" name="BMC Genomics">
        <title>Genome mining reveals unlocked bioactive potential of marine Gram-negative bacteria.</title>
        <authorList>
            <person name="Machado H."/>
            <person name="Sonnenschein E.C."/>
            <person name="Melchiorsen J."/>
            <person name="Gram L."/>
        </authorList>
    </citation>
    <scope>NUCLEOTIDE SEQUENCE [LARGE SCALE GENOMIC DNA]</scope>
    <source>
        <strain evidence="2 3">S2471</strain>
    </source>
</reference>
<dbReference type="Proteomes" id="UP000033452">
    <property type="component" value="Unassembled WGS sequence"/>
</dbReference>
<feature type="signal peptide" evidence="1">
    <location>
        <begin position="1"/>
        <end position="21"/>
    </location>
</feature>
<gene>
    <name evidence="2" type="ORF">TW77_23045</name>
</gene>
<dbReference type="EMBL" id="JXYA01000079">
    <property type="protein sequence ID" value="KJZ05254.1"/>
    <property type="molecule type" value="Genomic_DNA"/>
</dbReference>
<comment type="caution">
    <text evidence="2">The sequence shown here is derived from an EMBL/GenBank/DDBJ whole genome shotgun (WGS) entry which is preliminary data.</text>
</comment>
<evidence type="ECO:0000313" key="3">
    <source>
        <dbReference type="Proteomes" id="UP000033452"/>
    </source>
</evidence>
<accession>A0A0F4QD90</accession>
<name>A0A0F4QD90_9GAMM</name>
<organism evidence="2 3">
    <name type="scientific">Pseudoalteromonas rubra</name>
    <dbReference type="NCBI Taxonomy" id="43658"/>
    <lineage>
        <taxon>Bacteria</taxon>
        <taxon>Pseudomonadati</taxon>
        <taxon>Pseudomonadota</taxon>
        <taxon>Gammaproteobacteria</taxon>
        <taxon>Alteromonadales</taxon>
        <taxon>Pseudoalteromonadaceae</taxon>
        <taxon>Pseudoalteromonas</taxon>
    </lineage>
</organism>
<dbReference type="RefSeq" id="WP_046007314.1">
    <property type="nucleotide sequence ID" value="NZ_JXYA01000079.1"/>
</dbReference>
<dbReference type="OrthoDB" id="6314948at2"/>